<dbReference type="InterPro" id="IPR050624">
    <property type="entry name" value="HTH-type_Tx_Regulator"/>
</dbReference>
<dbReference type="PANTHER" id="PTHR43479">
    <property type="entry name" value="ACREF/ENVCD OPERON REPRESSOR-RELATED"/>
    <property type="match status" value="1"/>
</dbReference>
<dbReference type="InterPro" id="IPR009057">
    <property type="entry name" value="Homeodomain-like_sf"/>
</dbReference>
<protein>
    <recommendedName>
        <fullName evidence="2">HTH tetR-type domain-containing protein</fullName>
    </recommendedName>
</protein>
<proteinExistence type="predicted"/>
<dbReference type="PANTHER" id="PTHR43479:SF11">
    <property type="entry name" value="ACREF_ENVCD OPERON REPRESSOR-RELATED"/>
    <property type="match status" value="1"/>
</dbReference>
<accession>A0A644XS57</accession>
<name>A0A644XS57_9ZZZZ</name>
<dbReference type="InterPro" id="IPR036271">
    <property type="entry name" value="Tet_transcr_reg_TetR-rel_C_sf"/>
</dbReference>
<dbReference type="PROSITE" id="PS50977">
    <property type="entry name" value="HTH_TETR_2"/>
    <property type="match status" value="1"/>
</dbReference>
<dbReference type="EMBL" id="VSSQ01003101">
    <property type="protein sequence ID" value="MPM19056.1"/>
    <property type="molecule type" value="Genomic_DNA"/>
</dbReference>
<evidence type="ECO:0000256" key="1">
    <source>
        <dbReference type="ARBA" id="ARBA00023125"/>
    </source>
</evidence>
<reference evidence="3" key="1">
    <citation type="submission" date="2019-08" db="EMBL/GenBank/DDBJ databases">
        <authorList>
            <person name="Kucharzyk K."/>
            <person name="Murdoch R.W."/>
            <person name="Higgins S."/>
            <person name="Loffler F."/>
        </authorList>
    </citation>
    <scope>NUCLEOTIDE SEQUENCE</scope>
</reference>
<dbReference type="SUPFAM" id="SSF46689">
    <property type="entry name" value="Homeodomain-like"/>
    <property type="match status" value="1"/>
</dbReference>
<keyword evidence="1" id="KW-0238">DNA-binding</keyword>
<dbReference type="AlphaFoldDB" id="A0A644XS57"/>
<feature type="domain" description="HTH tetR-type" evidence="2">
    <location>
        <begin position="14"/>
        <end position="74"/>
    </location>
</feature>
<dbReference type="Pfam" id="PF00440">
    <property type="entry name" value="TetR_N"/>
    <property type="match status" value="1"/>
</dbReference>
<dbReference type="InterPro" id="IPR001647">
    <property type="entry name" value="HTH_TetR"/>
</dbReference>
<dbReference type="PRINTS" id="PR00455">
    <property type="entry name" value="HTHTETR"/>
</dbReference>
<organism evidence="3">
    <name type="scientific">bioreactor metagenome</name>
    <dbReference type="NCBI Taxonomy" id="1076179"/>
    <lineage>
        <taxon>unclassified sequences</taxon>
        <taxon>metagenomes</taxon>
        <taxon>ecological metagenomes</taxon>
    </lineage>
</organism>
<gene>
    <name evidence="3" type="ORF">SDC9_65474</name>
</gene>
<evidence type="ECO:0000259" key="2">
    <source>
        <dbReference type="PROSITE" id="PS50977"/>
    </source>
</evidence>
<comment type="caution">
    <text evidence="3">The sequence shown here is derived from an EMBL/GenBank/DDBJ whole genome shotgun (WGS) entry which is preliminary data.</text>
</comment>
<dbReference type="Gene3D" id="1.10.357.10">
    <property type="entry name" value="Tetracycline Repressor, domain 2"/>
    <property type="match status" value="1"/>
</dbReference>
<dbReference type="Gene3D" id="1.10.10.60">
    <property type="entry name" value="Homeodomain-like"/>
    <property type="match status" value="1"/>
</dbReference>
<dbReference type="GO" id="GO:0003677">
    <property type="term" value="F:DNA binding"/>
    <property type="evidence" value="ECO:0007669"/>
    <property type="project" value="UniProtKB-KW"/>
</dbReference>
<sequence>MAAEKINSRKIQAEATKNKIYKTAIKLMEQKGFNNMKIDDICTKAGVSVGSFYNYFKSKDDILIEIYKRGDVYFEETVRPNVKGKCAVENIIDYFEYYAKYNELTGVETAKQLFASANKLYISKGRNMQAVLTEIIKIGQENDEIIKDYEPEGITEYLFIAARGLCYDWASHDGSYNLREGMRKYMKLLVQIFAAK</sequence>
<evidence type="ECO:0000313" key="3">
    <source>
        <dbReference type="EMBL" id="MPM19056.1"/>
    </source>
</evidence>
<dbReference type="SUPFAM" id="SSF48498">
    <property type="entry name" value="Tetracyclin repressor-like, C-terminal domain"/>
    <property type="match status" value="1"/>
</dbReference>